<dbReference type="GO" id="GO:0016705">
    <property type="term" value="F:oxidoreductase activity, acting on paired donors, with incorporation or reduction of molecular oxygen"/>
    <property type="evidence" value="ECO:0007669"/>
    <property type="project" value="InterPro"/>
</dbReference>
<evidence type="ECO:0000256" key="3">
    <source>
        <dbReference type="ARBA" id="ARBA00022723"/>
    </source>
</evidence>
<dbReference type="PROSITE" id="PS00086">
    <property type="entry name" value="CYTOCHROME_P450"/>
    <property type="match status" value="1"/>
</dbReference>
<keyword evidence="7" id="KW-0812">Transmembrane</keyword>
<protein>
    <recommendedName>
        <fullName evidence="10">Cytochrome P450</fullName>
    </recommendedName>
</protein>
<organism evidence="8 9">
    <name type="scientific">Scheffersomyces spartinae</name>
    <dbReference type="NCBI Taxonomy" id="45513"/>
    <lineage>
        <taxon>Eukaryota</taxon>
        <taxon>Fungi</taxon>
        <taxon>Dikarya</taxon>
        <taxon>Ascomycota</taxon>
        <taxon>Saccharomycotina</taxon>
        <taxon>Pichiomycetes</taxon>
        <taxon>Debaryomycetaceae</taxon>
        <taxon>Scheffersomyces</taxon>
    </lineage>
</organism>
<evidence type="ECO:0000256" key="2">
    <source>
        <dbReference type="ARBA" id="ARBA00010617"/>
    </source>
</evidence>
<dbReference type="PANTHER" id="PTHR24305:SF166">
    <property type="entry name" value="CYTOCHROME P450 12A4, MITOCHONDRIAL-RELATED"/>
    <property type="match status" value="1"/>
</dbReference>
<name>A0A9P7V9D7_9ASCO</name>
<evidence type="ECO:0000313" key="8">
    <source>
        <dbReference type="EMBL" id="KAG7193637.1"/>
    </source>
</evidence>
<dbReference type="Proteomes" id="UP000790833">
    <property type="component" value="Unassembled WGS sequence"/>
</dbReference>
<reference evidence="8" key="1">
    <citation type="submission" date="2021-03" db="EMBL/GenBank/DDBJ databases">
        <authorList>
            <person name="Palmer J.M."/>
        </authorList>
    </citation>
    <scope>NUCLEOTIDE SEQUENCE</scope>
    <source>
        <strain evidence="8">ARV_011</strain>
    </source>
</reference>
<keyword evidence="4 5" id="KW-0408">Iron</keyword>
<comment type="cofactor">
    <cofactor evidence="1 5">
        <name>heme</name>
        <dbReference type="ChEBI" id="CHEBI:30413"/>
    </cofactor>
</comment>
<dbReference type="InterPro" id="IPR002403">
    <property type="entry name" value="Cyt_P450_E_grp-IV"/>
</dbReference>
<dbReference type="SUPFAM" id="SSF48264">
    <property type="entry name" value="Cytochrome P450"/>
    <property type="match status" value="1"/>
</dbReference>
<evidence type="ECO:0000256" key="6">
    <source>
        <dbReference type="RuleBase" id="RU000461"/>
    </source>
</evidence>
<accession>A0A9P7V9D7</accession>
<keyword evidence="9" id="KW-1185">Reference proteome</keyword>
<proteinExistence type="inferred from homology"/>
<feature type="transmembrane region" description="Helical" evidence="7">
    <location>
        <begin position="12"/>
        <end position="35"/>
    </location>
</feature>
<evidence type="ECO:0000313" key="9">
    <source>
        <dbReference type="Proteomes" id="UP000790833"/>
    </source>
</evidence>
<dbReference type="EMBL" id="JAHMUF010000010">
    <property type="protein sequence ID" value="KAG7193637.1"/>
    <property type="molecule type" value="Genomic_DNA"/>
</dbReference>
<dbReference type="CDD" id="cd11059">
    <property type="entry name" value="CYP_fungal"/>
    <property type="match status" value="1"/>
</dbReference>
<keyword evidence="7" id="KW-1133">Transmembrane helix</keyword>
<evidence type="ECO:0000256" key="5">
    <source>
        <dbReference type="PIRSR" id="PIRSR602403-1"/>
    </source>
</evidence>
<dbReference type="GO" id="GO:0005506">
    <property type="term" value="F:iron ion binding"/>
    <property type="evidence" value="ECO:0007669"/>
    <property type="project" value="InterPro"/>
</dbReference>
<dbReference type="InterPro" id="IPR050121">
    <property type="entry name" value="Cytochrome_P450_monoxygenase"/>
</dbReference>
<dbReference type="PRINTS" id="PR00465">
    <property type="entry name" value="EP450IV"/>
</dbReference>
<keyword evidence="5 6" id="KW-0349">Heme</keyword>
<dbReference type="InterPro" id="IPR017972">
    <property type="entry name" value="Cyt_P450_CS"/>
</dbReference>
<dbReference type="InterPro" id="IPR036396">
    <property type="entry name" value="Cyt_P450_sf"/>
</dbReference>
<dbReference type="OrthoDB" id="1470350at2759"/>
<dbReference type="Pfam" id="PF00067">
    <property type="entry name" value="p450"/>
    <property type="match status" value="1"/>
</dbReference>
<dbReference type="PANTHER" id="PTHR24305">
    <property type="entry name" value="CYTOCHROME P450"/>
    <property type="match status" value="1"/>
</dbReference>
<dbReference type="AlphaFoldDB" id="A0A9P7V9D7"/>
<evidence type="ECO:0008006" key="10">
    <source>
        <dbReference type="Google" id="ProtNLM"/>
    </source>
</evidence>
<dbReference type="Gene3D" id="1.10.630.10">
    <property type="entry name" value="Cytochrome P450"/>
    <property type="match status" value="1"/>
</dbReference>
<keyword evidence="6" id="KW-0560">Oxidoreductase</keyword>
<evidence type="ECO:0000256" key="4">
    <source>
        <dbReference type="ARBA" id="ARBA00023004"/>
    </source>
</evidence>
<sequence>MLLDVIVYLLQHSLQTLFTLLVTFGLYFFVLYPFVFSPLRDIPGPYIHRLSKIPALHYQRVGKWIRRVSDLHEKYGDVVILSPTEISVNGDSKYINDIYIKNFPKSPFYENFRNHGFKDNIFSSLENDRHLGYKKLVMSLYSKSAVFSHKNPTRQNIVNKVRLVVDNIYQSSVTGNQPDYINAKGEENIHSKGFNLQDGGKWFNPSSKTKNLGIDVYPLFASLAMDVVSAFELGVENGSNLLKHPEQRGIVATHALQALMGFWTTLMPRFWNWAASSRIKQASVVIEEWQLAMYDVAEANVPSFCEGQNMTTLEQLKKNGLTGKNAYSFLSDNIFAGHETTAIQLAFLTFELLRPCNFKVQRKLIEELQKTFGKPKGPQDYIEDLETVDSLPYLDLIMLENSRVHTSIPGAEPRIVDRPYYVNVYNKDSKTSKQVGIPVGTTISCLPYGMHRVESVFPNSEHWIPERWMPYEHETPLEYNSRITTQQKYMMPFGKGIRMCLGMNVAQIEMKMAIANIYWHCNSKLCEDWCEITSKENDPVLSTSPVPIGNSAPKNKTDIEKMTMYDLYTTRPLNDECWLEWYENE</sequence>
<comment type="similarity">
    <text evidence="2 6">Belongs to the cytochrome P450 family.</text>
</comment>
<comment type="caution">
    <text evidence="8">The sequence shown here is derived from an EMBL/GenBank/DDBJ whole genome shotgun (WGS) entry which is preliminary data.</text>
</comment>
<gene>
    <name evidence="8" type="ORF">KQ657_000320</name>
</gene>
<evidence type="ECO:0000256" key="7">
    <source>
        <dbReference type="SAM" id="Phobius"/>
    </source>
</evidence>
<keyword evidence="7" id="KW-0472">Membrane</keyword>
<keyword evidence="6" id="KW-0503">Monooxygenase</keyword>
<keyword evidence="3 5" id="KW-0479">Metal-binding</keyword>
<dbReference type="PRINTS" id="PR00385">
    <property type="entry name" value="P450"/>
</dbReference>
<dbReference type="InterPro" id="IPR001128">
    <property type="entry name" value="Cyt_P450"/>
</dbReference>
<dbReference type="RefSeq" id="XP_043049185.1">
    <property type="nucleotide sequence ID" value="XM_043191173.1"/>
</dbReference>
<evidence type="ECO:0000256" key="1">
    <source>
        <dbReference type="ARBA" id="ARBA00001971"/>
    </source>
</evidence>
<dbReference type="GO" id="GO:0020037">
    <property type="term" value="F:heme binding"/>
    <property type="evidence" value="ECO:0007669"/>
    <property type="project" value="InterPro"/>
</dbReference>
<dbReference type="GO" id="GO:0004497">
    <property type="term" value="F:monooxygenase activity"/>
    <property type="evidence" value="ECO:0007669"/>
    <property type="project" value="UniProtKB-KW"/>
</dbReference>
<dbReference type="GeneID" id="66113694"/>
<feature type="binding site" description="axial binding residue" evidence="5">
    <location>
        <position position="500"/>
    </location>
    <ligand>
        <name>heme</name>
        <dbReference type="ChEBI" id="CHEBI:30413"/>
    </ligand>
    <ligandPart>
        <name>Fe</name>
        <dbReference type="ChEBI" id="CHEBI:18248"/>
    </ligandPart>
</feature>